<evidence type="ECO:0000256" key="3">
    <source>
        <dbReference type="SAM" id="SignalP"/>
    </source>
</evidence>
<protein>
    <recommendedName>
        <fullName evidence="6">GDSL esterase/lipase</fullName>
    </recommendedName>
</protein>
<sequence>MEIWLYAFISVLVVGSNSAAAQVTPPFIVFGDSTVDTGNNNYINTTKDFLANFPPYGQKYFDKPTGRFSNGRLFVDFLCLLAGRALLSPYLEPGADHSKGVNFASGGSGMLDETNAGLVIPMNTQLQYFSDFQDGLSEKWGIEVARKYFSDAIYLISHGNNDYMGGYFAKPELQQKYSPQEFVSLVVSKIIESLEILRSKGARKVVVIGVGPLGCIPAVRAMQPSFECFEQGTQLAFVHNAALEQALKQWASEHPDVTLVYGEFLTYMTERQSNPTLYGFTESATACCGQTAPCGRSDPTTGAQYTVCENPDHHVYWDAFHASEKIGEGWSREVWDGSTKMISPINLRTLFEMSSTVQDQLAELEAYAGGSAKTLEQITS</sequence>
<dbReference type="InterPro" id="IPR035669">
    <property type="entry name" value="SGNH_plant_lipase-like"/>
</dbReference>
<organism evidence="4 5">
    <name type="scientific">Riccia sorocarpa</name>
    <dbReference type="NCBI Taxonomy" id="122646"/>
    <lineage>
        <taxon>Eukaryota</taxon>
        <taxon>Viridiplantae</taxon>
        <taxon>Streptophyta</taxon>
        <taxon>Embryophyta</taxon>
        <taxon>Marchantiophyta</taxon>
        <taxon>Marchantiopsida</taxon>
        <taxon>Marchantiidae</taxon>
        <taxon>Marchantiales</taxon>
        <taxon>Ricciaceae</taxon>
        <taxon>Riccia</taxon>
    </lineage>
</organism>
<dbReference type="AlphaFoldDB" id="A0ABD3I8I4"/>
<evidence type="ECO:0008006" key="6">
    <source>
        <dbReference type="Google" id="ProtNLM"/>
    </source>
</evidence>
<proteinExistence type="inferred from homology"/>
<dbReference type="InterPro" id="IPR036514">
    <property type="entry name" value="SGNH_hydro_sf"/>
</dbReference>
<gene>
    <name evidence="4" type="ORF">R1sor_012846</name>
</gene>
<keyword evidence="2 3" id="KW-0732">Signal</keyword>
<dbReference type="PANTHER" id="PTHR45966">
    <property type="entry name" value="GDSL-LIKE LIPASE/ACYLHYDROLASE"/>
    <property type="match status" value="1"/>
</dbReference>
<dbReference type="PANTHER" id="PTHR45966:SF13">
    <property type="entry name" value="GDSL ESTERASE_LIPASE"/>
    <property type="match status" value="1"/>
</dbReference>
<evidence type="ECO:0000256" key="2">
    <source>
        <dbReference type="ARBA" id="ARBA00022729"/>
    </source>
</evidence>
<dbReference type="Pfam" id="PF00657">
    <property type="entry name" value="Lipase_GDSL"/>
    <property type="match status" value="1"/>
</dbReference>
<evidence type="ECO:0000256" key="1">
    <source>
        <dbReference type="ARBA" id="ARBA00008668"/>
    </source>
</evidence>
<evidence type="ECO:0000313" key="5">
    <source>
        <dbReference type="Proteomes" id="UP001633002"/>
    </source>
</evidence>
<feature type="chain" id="PRO_5044829895" description="GDSL esterase/lipase" evidence="3">
    <location>
        <begin position="22"/>
        <end position="380"/>
    </location>
</feature>
<comment type="similarity">
    <text evidence="1">Belongs to the 'GDSL' lipolytic enzyme family.</text>
</comment>
<dbReference type="Proteomes" id="UP001633002">
    <property type="component" value="Unassembled WGS sequence"/>
</dbReference>
<evidence type="ECO:0000313" key="4">
    <source>
        <dbReference type="EMBL" id="KAL3698770.1"/>
    </source>
</evidence>
<dbReference type="InterPro" id="IPR001087">
    <property type="entry name" value="GDSL"/>
</dbReference>
<dbReference type="EMBL" id="JBJQOH010000002">
    <property type="protein sequence ID" value="KAL3698770.1"/>
    <property type="molecule type" value="Genomic_DNA"/>
</dbReference>
<name>A0ABD3I8I4_9MARC</name>
<accession>A0ABD3I8I4</accession>
<reference evidence="4 5" key="1">
    <citation type="submission" date="2024-09" db="EMBL/GenBank/DDBJ databases">
        <title>Chromosome-scale assembly of Riccia sorocarpa.</title>
        <authorList>
            <person name="Paukszto L."/>
        </authorList>
    </citation>
    <scope>NUCLEOTIDE SEQUENCE [LARGE SCALE GENOMIC DNA]</scope>
    <source>
        <strain evidence="4">LP-2024</strain>
        <tissue evidence="4">Aerial parts of the thallus</tissue>
    </source>
</reference>
<comment type="caution">
    <text evidence="4">The sequence shown here is derived from an EMBL/GenBank/DDBJ whole genome shotgun (WGS) entry which is preliminary data.</text>
</comment>
<dbReference type="InterPro" id="IPR044552">
    <property type="entry name" value="GLIP1-5/GLL25"/>
</dbReference>
<dbReference type="Gene3D" id="3.40.50.1110">
    <property type="entry name" value="SGNH hydrolase"/>
    <property type="match status" value="1"/>
</dbReference>
<feature type="signal peptide" evidence="3">
    <location>
        <begin position="1"/>
        <end position="21"/>
    </location>
</feature>
<dbReference type="CDD" id="cd01837">
    <property type="entry name" value="SGNH_plant_lipase_like"/>
    <property type="match status" value="1"/>
</dbReference>
<keyword evidence="5" id="KW-1185">Reference proteome</keyword>